<gene>
    <name evidence="2" type="ORF">TKK_013219</name>
</gene>
<dbReference type="EMBL" id="JBJJXI010000107">
    <property type="protein sequence ID" value="KAL3391875.1"/>
    <property type="molecule type" value="Genomic_DNA"/>
</dbReference>
<dbReference type="AlphaFoldDB" id="A0ABD2WGP5"/>
<feature type="compositionally biased region" description="Basic and acidic residues" evidence="1">
    <location>
        <begin position="83"/>
        <end position="92"/>
    </location>
</feature>
<feature type="compositionally biased region" description="Polar residues" evidence="1">
    <location>
        <begin position="290"/>
        <end position="304"/>
    </location>
</feature>
<feature type="compositionally biased region" description="Low complexity" evidence="1">
    <location>
        <begin position="174"/>
        <end position="196"/>
    </location>
</feature>
<evidence type="ECO:0000256" key="1">
    <source>
        <dbReference type="SAM" id="MobiDB-lite"/>
    </source>
</evidence>
<proteinExistence type="predicted"/>
<protein>
    <submittedName>
        <fullName evidence="2">Uncharacterized protein</fullName>
    </submittedName>
</protein>
<feature type="compositionally biased region" description="Basic and acidic residues" evidence="1">
    <location>
        <begin position="43"/>
        <end position="55"/>
    </location>
</feature>
<feature type="compositionally biased region" description="Basic and acidic residues" evidence="1">
    <location>
        <begin position="273"/>
        <end position="289"/>
    </location>
</feature>
<comment type="caution">
    <text evidence="2">The sequence shown here is derived from an EMBL/GenBank/DDBJ whole genome shotgun (WGS) entry which is preliminary data.</text>
</comment>
<feature type="compositionally biased region" description="Low complexity" evidence="1">
    <location>
        <begin position="26"/>
        <end position="37"/>
    </location>
</feature>
<reference evidence="2 3" key="1">
    <citation type="journal article" date="2024" name="bioRxiv">
        <title>A reference genome for Trichogramma kaykai: A tiny desert-dwelling parasitoid wasp with competing sex-ratio distorters.</title>
        <authorList>
            <person name="Culotta J."/>
            <person name="Lindsey A.R."/>
        </authorList>
    </citation>
    <scope>NUCLEOTIDE SEQUENCE [LARGE SCALE GENOMIC DNA]</scope>
    <source>
        <strain evidence="2 3">KSX58</strain>
    </source>
</reference>
<dbReference type="Proteomes" id="UP001627154">
    <property type="component" value="Unassembled WGS sequence"/>
</dbReference>
<feature type="compositionally biased region" description="Basic residues" evidence="1">
    <location>
        <begin position="135"/>
        <end position="147"/>
    </location>
</feature>
<sequence length="362" mass="40964">MFVFSDMTNIDEYRQRRRLSTPNGSPSPVRPSRLSRSMGTLARPEHQFREMKVNGRAEPAAQESSGRGWFKSLTRKNKTSAKTIDKKSRIPESEILTTGTEDEEASSAPERASVQKNLRFFGDTDQESISSSRDRRNKRGDNHHHSKTLGNSRHPMGMSLPPRKTSRLAESALSSGESTTGDSSQQSQNSQRSQRSVVYLHAATVGEIPGPNERRRAASREELNRPLAAHTRTVSRSVSVLAPWRPRHYREPYEINYDQQQQYAKPLRRRQRSRETLSRRAKETRRGSKDANTTSKSSTINRSTLKSKDKQKVSRTVSTESLASKSRNVVSSRPELSRSTSVPRDPNKSAGWFKLKSKKSRA</sequence>
<name>A0ABD2WGP5_9HYME</name>
<accession>A0ABD2WGP5</accession>
<feature type="compositionally biased region" description="Polar residues" evidence="1">
    <location>
        <begin position="314"/>
        <end position="331"/>
    </location>
</feature>
<keyword evidence="3" id="KW-1185">Reference proteome</keyword>
<evidence type="ECO:0000313" key="3">
    <source>
        <dbReference type="Proteomes" id="UP001627154"/>
    </source>
</evidence>
<feature type="region of interest" description="Disordered" evidence="1">
    <location>
        <begin position="1"/>
        <end position="362"/>
    </location>
</feature>
<organism evidence="2 3">
    <name type="scientific">Trichogramma kaykai</name>
    <dbReference type="NCBI Taxonomy" id="54128"/>
    <lineage>
        <taxon>Eukaryota</taxon>
        <taxon>Metazoa</taxon>
        <taxon>Ecdysozoa</taxon>
        <taxon>Arthropoda</taxon>
        <taxon>Hexapoda</taxon>
        <taxon>Insecta</taxon>
        <taxon>Pterygota</taxon>
        <taxon>Neoptera</taxon>
        <taxon>Endopterygota</taxon>
        <taxon>Hymenoptera</taxon>
        <taxon>Apocrita</taxon>
        <taxon>Proctotrupomorpha</taxon>
        <taxon>Chalcidoidea</taxon>
        <taxon>Trichogrammatidae</taxon>
        <taxon>Trichogramma</taxon>
    </lineage>
</organism>
<feature type="compositionally biased region" description="Basic and acidic residues" evidence="1">
    <location>
        <begin position="212"/>
        <end position="224"/>
    </location>
</feature>
<evidence type="ECO:0000313" key="2">
    <source>
        <dbReference type="EMBL" id="KAL3391875.1"/>
    </source>
</evidence>